<reference evidence="2 3" key="1">
    <citation type="submission" date="2018-02" db="EMBL/GenBank/DDBJ databases">
        <title>Genomic Encyclopedia of Archaeal and Bacterial Type Strains, Phase II (KMG-II): from individual species to whole genera.</title>
        <authorList>
            <person name="Goeker M."/>
        </authorList>
    </citation>
    <scope>NUCLEOTIDE SEQUENCE [LARGE SCALE GENOMIC DNA]</scope>
    <source>
        <strain evidence="2 3">YU 961-1</strain>
    </source>
</reference>
<dbReference type="SUPFAM" id="SSF47413">
    <property type="entry name" value="lambda repressor-like DNA-binding domains"/>
    <property type="match status" value="1"/>
</dbReference>
<feature type="domain" description="HTH cro/C1-type" evidence="1">
    <location>
        <begin position="7"/>
        <end position="61"/>
    </location>
</feature>
<dbReference type="InterPro" id="IPR001387">
    <property type="entry name" value="Cro/C1-type_HTH"/>
</dbReference>
<dbReference type="RefSeq" id="WP_104482936.1">
    <property type="nucleotide sequence ID" value="NZ_CP154825.1"/>
</dbReference>
<comment type="caution">
    <text evidence="2">The sequence shown here is derived from an EMBL/GenBank/DDBJ whole genome shotgun (WGS) entry which is preliminary data.</text>
</comment>
<accession>A0A2S6GDG7</accession>
<keyword evidence="3" id="KW-1185">Reference proteome</keyword>
<dbReference type="SUPFAM" id="SSF48452">
    <property type="entry name" value="TPR-like"/>
    <property type="match status" value="1"/>
</dbReference>
<dbReference type="Proteomes" id="UP000239203">
    <property type="component" value="Unassembled WGS sequence"/>
</dbReference>
<dbReference type="EMBL" id="PTIX01000030">
    <property type="protein sequence ID" value="PPK63239.1"/>
    <property type="molecule type" value="Genomic_DNA"/>
</dbReference>
<dbReference type="Gene3D" id="1.10.260.40">
    <property type="entry name" value="lambda repressor-like DNA-binding domains"/>
    <property type="match status" value="1"/>
</dbReference>
<dbReference type="AlphaFoldDB" id="A0A2S6GDG7"/>
<dbReference type="CDD" id="cd00093">
    <property type="entry name" value="HTH_XRE"/>
    <property type="match status" value="1"/>
</dbReference>
<sequence length="385" mass="41980">MGKRAALVARREAMGFTQESLAHRLGVEVSTVNRWETGKITPRPQRRQQIAAALDVSLTELDSLLTPPTPVPSSEQPHLTPLNPLRRAHEWLVADSPVAEQRRAGRRFGGSLADSLEARVVELRHLDDVVESVDLLPAIRHELAGAESLVREGLYADLVGRRLFTAAAELAQLAGWVASDAGLHDEAQRFYLDGASAAAEVGNDPLAAQLFSSLSYQLANEGDPRDALLLARTAATGAADASPVVRALLWERVAWAGAKAADRETTLRALDAVDDAYERRSAEIEEPEWVYWLNRAEIDVMAGRCLIHLGAPERAAPLLSAAIATYPREHAREVALYLSWLAESYARTGALDAAQATLDSAHNYATRMPSARTTERLRTVEALTR</sequence>
<evidence type="ECO:0000313" key="3">
    <source>
        <dbReference type="Proteomes" id="UP000239203"/>
    </source>
</evidence>
<evidence type="ECO:0000259" key="1">
    <source>
        <dbReference type="PROSITE" id="PS50943"/>
    </source>
</evidence>
<name>A0A2S6GDG7_9PSEU</name>
<dbReference type="SMART" id="SM00530">
    <property type="entry name" value="HTH_XRE"/>
    <property type="match status" value="1"/>
</dbReference>
<dbReference type="InterPro" id="IPR010982">
    <property type="entry name" value="Lambda_DNA-bd_dom_sf"/>
</dbReference>
<dbReference type="PROSITE" id="PS50943">
    <property type="entry name" value="HTH_CROC1"/>
    <property type="match status" value="1"/>
</dbReference>
<dbReference type="Pfam" id="PF01381">
    <property type="entry name" value="HTH_3"/>
    <property type="match status" value="1"/>
</dbReference>
<gene>
    <name evidence="2" type="ORF">CLV40_13031</name>
</gene>
<protein>
    <submittedName>
        <fullName evidence="2">Helix-turn-helix protein</fullName>
    </submittedName>
</protein>
<organism evidence="2 3">
    <name type="scientific">Actinokineospora auranticolor</name>
    <dbReference type="NCBI Taxonomy" id="155976"/>
    <lineage>
        <taxon>Bacteria</taxon>
        <taxon>Bacillati</taxon>
        <taxon>Actinomycetota</taxon>
        <taxon>Actinomycetes</taxon>
        <taxon>Pseudonocardiales</taxon>
        <taxon>Pseudonocardiaceae</taxon>
        <taxon>Actinokineospora</taxon>
    </lineage>
</organism>
<dbReference type="GO" id="GO:0003677">
    <property type="term" value="F:DNA binding"/>
    <property type="evidence" value="ECO:0007669"/>
    <property type="project" value="InterPro"/>
</dbReference>
<dbReference type="OrthoDB" id="3213425at2"/>
<dbReference type="InterPro" id="IPR011990">
    <property type="entry name" value="TPR-like_helical_dom_sf"/>
</dbReference>
<proteinExistence type="predicted"/>
<evidence type="ECO:0000313" key="2">
    <source>
        <dbReference type="EMBL" id="PPK63239.1"/>
    </source>
</evidence>